<evidence type="ECO:0000256" key="1">
    <source>
        <dbReference type="ARBA" id="ARBA00001946"/>
    </source>
</evidence>
<comment type="cofactor">
    <cofactor evidence="1">
        <name>Mg(2+)</name>
        <dbReference type="ChEBI" id="CHEBI:18420"/>
    </cofactor>
</comment>
<evidence type="ECO:0000256" key="3">
    <source>
        <dbReference type="ARBA" id="ARBA00022842"/>
    </source>
</evidence>
<dbReference type="SUPFAM" id="SSF48576">
    <property type="entry name" value="Terpenoid synthases"/>
    <property type="match status" value="1"/>
</dbReference>
<feature type="domain" description="Terpene synthase metal-binding" evidence="6">
    <location>
        <begin position="314"/>
        <end position="554"/>
    </location>
</feature>
<dbReference type="GO" id="GO:0016114">
    <property type="term" value="P:terpenoid biosynthetic process"/>
    <property type="evidence" value="ECO:0007669"/>
    <property type="project" value="InterPro"/>
</dbReference>
<evidence type="ECO:0000259" key="5">
    <source>
        <dbReference type="Pfam" id="PF01397"/>
    </source>
</evidence>
<dbReference type="InterPro" id="IPR001906">
    <property type="entry name" value="Terpene_synth_N"/>
</dbReference>
<keyword evidence="3" id="KW-0460">Magnesium</keyword>
<reference evidence="7" key="1">
    <citation type="submission" date="2022-08" db="EMBL/GenBank/DDBJ databases">
        <authorList>
            <person name="Marques A."/>
        </authorList>
    </citation>
    <scope>NUCLEOTIDE SEQUENCE</scope>
    <source>
        <strain evidence="7">RhyPub2mFocal</strain>
        <tissue evidence="7">Leaves</tissue>
    </source>
</reference>
<feature type="domain" description="Terpene synthase N-terminal" evidence="5">
    <location>
        <begin position="107"/>
        <end position="253"/>
    </location>
</feature>
<evidence type="ECO:0000256" key="2">
    <source>
        <dbReference type="ARBA" id="ARBA00022723"/>
    </source>
</evidence>
<dbReference type="InterPro" id="IPR005630">
    <property type="entry name" value="Terpene_synthase_metal-bd"/>
</dbReference>
<evidence type="ECO:0000313" key="7">
    <source>
        <dbReference type="EMBL" id="KAJ4796976.1"/>
    </source>
</evidence>
<dbReference type="InterPro" id="IPR034741">
    <property type="entry name" value="Terpene_cyclase-like_1_C"/>
</dbReference>
<accession>A0AAV8G176</accession>
<sequence length="610" mass="70989">MWSQLRSRVSSAESRSRCRKLHLRQEDLRSSLIRLFHLKFMAAPSLPFFSTKPCLVSRVMPRFTLQYSKHTMKKRSTYHCQAVSNGDDMDLLRFQNDVKQDISYYKYMENIEIVRTKFSKVNGVEQIVLVDSINRLCIDHHFHQEISSTLSSFYKTHCESFSEDTSQDLFRVSLSFRLLRQAGYDISSDVFVKFTEMGGEFKPSLNKDIKGLLSLHEASYLNTGNTILRNANAFSSRQLKLAIRKLEPNLAKLLKDTLMHPYHVSIHQYKARQHLKFLQVTGTCGLLEDIAVAEFKFNQAIYQKELEKLTRWWKTLGLANELPFARDQILNWYILSIIAIPGPQYTKQRLVITKVLSLIITLDDTFDKHGASLEDLSLFAEVFKKWDHRLASLLPNYMKTCYLTINDFTNEVSEMCSKEYGWNPINYLRKSWTRISDASLTEVRWYTSKQYPSTDEYLKNAVATIGVHTLLLHLFLMLGNGATEKKMHLVEENASLIYCPSKITRLWDDLNIDPNETGTGCDLSYSKLYMKENSHLSTDDLMQHVRHLISSEWEQLNKNCLFFDRSLFHPQFIQTTMNFARTITINYSFSGEPVPIFKDCLNAFLYGKFD</sequence>
<dbReference type="EMBL" id="JAMFTS010000002">
    <property type="protein sequence ID" value="KAJ4796976.1"/>
    <property type="molecule type" value="Genomic_DNA"/>
</dbReference>
<evidence type="ECO:0000313" key="8">
    <source>
        <dbReference type="Proteomes" id="UP001140206"/>
    </source>
</evidence>
<dbReference type="InterPro" id="IPR008949">
    <property type="entry name" value="Isoprenoid_synthase_dom_sf"/>
</dbReference>
<dbReference type="AlphaFoldDB" id="A0AAV8G176"/>
<name>A0AAV8G176_9POAL</name>
<dbReference type="InterPro" id="IPR050148">
    <property type="entry name" value="Terpene_synthase-like"/>
</dbReference>
<dbReference type="SFLD" id="SFLDS00005">
    <property type="entry name" value="Isoprenoid_Synthase_Type_I"/>
    <property type="match status" value="1"/>
</dbReference>
<dbReference type="InterPro" id="IPR036965">
    <property type="entry name" value="Terpene_synth_N_sf"/>
</dbReference>
<dbReference type="Gene3D" id="1.10.600.10">
    <property type="entry name" value="Farnesyl Diphosphate Synthase"/>
    <property type="match status" value="1"/>
</dbReference>
<gene>
    <name evidence="7" type="ORF">LUZ62_048222</name>
</gene>
<dbReference type="Pfam" id="PF03936">
    <property type="entry name" value="Terpene_synth_C"/>
    <property type="match status" value="1"/>
</dbReference>
<dbReference type="GO" id="GO:0010333">
    <property type="term" value="F:terpene synthase activity"/>
    <property type="evidence" value="ECO:0007669"/>
    <property type="project" value="InterPro"/>
</dbReference>
<evidence type="ECO:0000256" key="4">
    <source>
        <dbReference type="ARBA" id="ARBA00023239"/>
    </source>
</evidence>
<keyword evidence="8" id="KW-1185">Reference proteome</keyword>
<dbReference type="SFLD" id="SFLDG01019">
    <property type="entry name" value="Terpene_Cyclase_Like_1_C_Termi"/>
    <property type="match status" value="1"/>
</dbReference>
<dbReference type="PANTHER" id="PTHR31225:SF0">
    <property type="entry name" value="S-(+)-LINALOOL SYNTHASE, CHLOROPLASTIC"/>
    <property type="match status" value="1"/>
</dbReference>
<dbReference type="Pfam" id="PF01397">
    <property type="entry name" value="Terpene_synth"/>
    <property type="match status" value="1"/>
</dbReference>
<evidence type="ECO:0000259" key="6">
    <source>
        <dbReference type="Pfam" id="PF03936"/>
    </source>
</evidence>
<dbReference type="Proteomes" id="UP001140206">
    <property type="component" value="Chromosome 2"/>
</dbReference>
<organism evidence="7 8">
    <name type="scientific">Rhynchospora pubera</name>
    <dbReference type="NCBI Taxonomy" id="906938"/>
    <lineage>
        <taxon>Eukaryota</taxon>
        <taxon>Viridiplantae</taxon>
        <taxon>Streptophyta</taxon>
        <taxon>Embryophyta</taxon>
        <taxon>Tracheophyta</taxon>
        <taxon>Spermatophyta</taxon>
        <taxon>Magnoliopsida</taxon>
        <taxon>Liliopsida</taxon>
        <taxon>Poales</taxon>
        <taxon>Cyperaceae</taxon>
        <taxon>Cyperoideae</taxon>
        <taxon>Rhynchosporeae</taxon>
        <taxon>Rhynchospora</taxon>
    </lineage>
</organism>
<protein>
    <submittedName>
        <fullName evidence="7">S-(+)-linalool synthase</fullName>
    </submittedName>
</protein>
<dbReference type="Gene3D" id="1.50.10.130">
    <property type="entry name" value="Terpene synthase, N-terminal domain"/>
    <property type="match status" value="1"/>
</dbReference>
<dbReference type="GO" id="GO:0000287">
    <property type="term" value="F:magnesium ion binding"/>
    <property type="evidence" value="ECO:0007669"/>
    <property type="project" value="InterPro"/>
</dbReference>
<dbReference type="InterPro" id="IPR008930">
    <property type="entry name" value="Terpenoid_cyclase/PrenylTrfase"/>
</dbReference>
<proteinExistence type="predicted"/>
<dbReference type="PANTHER" id="PTHR31225">
    <property type="entry name" value="OS04G0344100 PROTEIN-RELATED"/>
    <property type="match status" value="1"/>
</dbReference>
<keyword evidence="2" id="KW-0479">Metal-binding</keyword>
<keyword evidence="4" id="KW-0456">Lyase</keyword>
<comment type="caution">
    <text evidence="7">The sequence shown here is derived from an EMBL/GenBank/DDBJ whole genome shotgun (WGS) entry which is preliminary data.</text>
</comment>
<dbReference type="SUPFAM" id="SSF48239">
    <property type="entry name" value="Terpenoid cyclases/Protein prenyltransferases"/>
    <property type="match status" value="1"/>
</dbReference>